<keyword evidence="12" id="KW-1185">Reference proteome</keyword>
<evidence type="ECO:0000259" key="10">
    <source>
        <dbReference type="PROSITE" id="PS51462"/>
    </source>
</evidence>
<dbReference type="InterPro" id="IPR015797">
    <property type="entry name" value="NUDIX_hydrolase-like_dom_sf"/>
</dbReference>
<dbReference type="InterPro" id="IPR020084">
    <property type="entry name" value="NUDIX_hydrolase_CS"/>
</dbReference>
<dbReference type="PROSITE" id="PS51462">
    <property type="entry name" value="NUDIX"/>
    <property type="match status" value="1"/>
</dbReference>
<evidence type="ECO:0000313" key="12">
    <source>
        <dbReference type="Proteomes" id="UP001176806"/>
    </source>
</evidence>
<dbReference type="SUPFAM" id="SSF55811">
    <property type="entry name" value="Nudix"/>
    <property type="match status" value="1"/>
</dbReference>
<comment type="cofactor">
    <cofactor evidence="2">
        <name>Zn(2+)</name>
        <dbReference type="ChEBI" id="CHEBI:29105"/>
    </cofactor>
</comment>
<dbReference type="RefSeq" id="WP_303299731.1">
    <property type="nucleotide sequence ID" value="NZ_BAABDA010000042.1"/>
</dbReference>
<comment type="similarity">
    <text evidence="3">Belongs to the Nudix hydrolase family. NudC subfamily.</text>
</comment>
<organism evidence="11 12">
    <name type="scientific">Flavivirga jejuensis</name>
    <dbReference type="NCBI Taxonomy" id="870487"/>
    <lineage>
        <taxon>Bacteria</taxon>
        <taxon>Pseudomonadati</taxon>
        <taxon>Bacteroidota</taxon>
        <taxon>Flavobacteriia</taxon>
        <taxon>Flavobacteriales</taxon>
        <taxon>Flavobacteriaceae</taxon>
        <taxon>Flavivirga</taxon>
    </lineage>
</organism>
<evidence type="ECO:0000256" key="2">
    <source>
        <dbReference type="ARBA" id="ARBA00001947"/>
    </source>
</evidence>
<dbReference type="Gene3D" id="3.90.79.20">
    <property type="match status" value="1"/>
</dbReference>
<dbReference type="PANTHER" id="PTHR42904:SF6">
    <property type="entry name" value="NAD-CAPPED RNA HYDROLASE NUDT12"/>
    <property type="match status" value="1"/>
</dbReference>
<comment type="catalytic activity">
    <reaction evidence="9">
        <text>a 5'-end NAD(+)-phospho-ribonucleoside in mRNA + H2O = a 5'-end phospho-adenosine-phospho-ribonucleoside in mRNA + beta-nicotinamide D-ribonucleotide + 2 H(+)</text>
        <dbReference type="Rhea" id="RHEA:60876"/>
        <dbReference type="Rhea" id="RHEA-COMP:15698"/>
        <dbReference type="Rhea" id="RHEA-COMP:15719"/>
        <dbReference type="ChEBI" id="CHEBI:14649"/>
        <dbReference type="ChEBI" id="CHEBI:15377"/>
        <dbReference type="ChEBI" id="CHEBI:15378"/>
        <dbReference type="ChEBI" id="CHEBI:144029"/>
        <dbReference type="ChEBI" id="CHEBI:144051"/>
    </reaction>
    <physiologicalReaction direction="left-to-right" evidence="9">
        <dbReference type="Rhea" id="RHEA:60877"/>
    </physiologicalReaction>
</comment>
<evidence type="ECO:0000256" key="7">
    <source>
        <dbReference type="ARBA" id="ARBA00022842"/>
    </source>
</evidence>
<evidence type="ECO:0000256" key="3">
    <source>
        <dbReference type="ARBA" id="ARBA00009595"/>
    </source>
</evidence>
<dbReference type="CDD" id="cd03429">
    <property type="entry name" value="NUDIX_NADH_pyrophosphatase_Nudt13"/>
    <property type="match status" value="1"/>
</dbReference>
<dbReference type="EMBL" id="JAUOEL010000001">
    <property type="protein sequence ID" value="MDO5972668.1"/>
    <property type="molecule type" value="Genomic_DNA"/>
</dbReference>
<evidence type="ECO:0000256" key="1">
    <source>
        <dbReference type="ARBA" id="ARBA00001946"/>
    </source>
</evidence>
<dbReference type="GO" id="GO:0016787">
    <property type="term" value="F:hydrolase activity"/>
    <property type="evidence" value="ECO:0007669"/>
    <property type="project" value="UniProtKB-KW"/>
</dbReference>
<dbReference type="InterPro" id="IPR049734">
    <property type="entry name" value="NudC-like_C"/>
</dbReference>
<dbReference type="InterPro" id="IPR050241">
    <property type="entry name" value="NAD-cap_RNA_hydrolase_NudC"/>
</dbReference>
<feature type="domain" description="Nudix hydrolase" evidence="10">
    <location>
        <begin position="160"/>
        <end position="288"/>
    </location>
</feature>
<dbReference type="PROSITE" id="PS00893">
    <property type="entry name" value="NUDIX_BOX"/>
    <property type="match status" value="1"/>
</dbReference>
<gene>
    <name evidence="11" type="primary">nudC</name>
    <name evidence="11" type="ORF">Q4Q40_00605</name>
</gene>
<keyword evidence="6 11" id="KW-0378">Hydrolase</keyword>
<sequence length="301" mass="34941">MNKVQFYSNKDFNRAVELREIDTKPLEISFIPIFKDHFFIINSININKVVMNVPLELTSLSEKKYFLGIINNKEVWCVDLSEIAYSIISNFLTDSNLWCLRDCFHMINEKEASLLAYAKGIVNWNSTHQFCNNCGSKTITEEKGHRRKCSNNLCNSLHFPRINPAVIVLIEYKQENSPSLCLLNMHQKEYGYMCSLFSGFSEIGESLEDTVIREMKEEVNVTVNNIKYIASQPWTFPSSMMLGFSAETKNKKFKIDNKEIKEAQWFSANQITEMVQDNKLVISKKDSISNYLIEKWVKENS</sequence>
<evidence type="ECO:0000256" key="4">
    <source>
        <dbReference type="ARBA" id="ARBA00012381"/>
    </source>
</evidence>
<keyword evidence="5" id="KW-0479">Metal-binding</keyword>
<keyword evidence="7" id="KW-0460">Magnesium</keyword>
<comment type="caution">
    <text evidence="11">The sequence shown here is derived from an EMBL/GenBank/DDBJ whole genome shotgun (WGS) entry which is preliminary data.</text>
</comment>
<dbReference type="PANTHER" id="PTHR42904">
    <property type="entry name" value="NUDIX HYDROLASE, NUDC SUBFAMILY"/>
    <property type="match status" value="1"/>
</dbReference>
<comment type="cofactor">
    <cofactor evidence="1">
        <name>Mg(2+)</name>
        <dbReference type="ChEBI" id="CHEBI:18420"/>
    </cofactor>
</comment>
<dbReference type="Gene3D" id="3.90.79.10">
    <property type="entry name" value="Nucleoside Triphosphate Pyrophosphohydrolase"/>
    <property type="match status" value="1"/>
</dbReference>
<evidence type="ECO:0000256" key="9">
    <source>
        <dbReference type="ARBA" id="ARBA00023679"/>
    </source>
</evidence>
<evidence type="ECO:0000256" key="6">
    <source>
        <dbReference type="ARBA" id="ARBA00022801"/>
    </source>
</evidence>
<dbReference type="Pfam" id="PF00293">
    <property type="entry name" value="NUDIX"/>
    <property type="match status" value="1"/>
</dbReference>
<dbReference type="Proteomes" id="UP001176806">
    <property type="component" value="Unassembled WGS sequence"/>
</dbReference>
<evidence type="ECO:0000256" key="8">
    <source>
        <dbReference type="ARBA" id="ARBA00023027"/>
    </source>
</evidence>
<dbReference type="EC" id="3.6.1.22" evidence="4"/>
<name>A0ABT8WHY9_9FLAO</name>
<dbReference type="NCBIfam" id="NF001299">
    <property type="entry name" value="PRK00241.1"/>
    <property type="match status" value="1"/>
</dbReference>
<dbReference type="InterPro" id="IPR000086">
    <property type="entry name" value="NUDIX_hydrolase_dom"/>
</dbReference>
<proteinExistence type="inferred from homology"/>
<reference evidence="11" key="1">
    <citation type="submission" date="2023-07" db="EMBL/GenBank/DDBJ databases">
        <title>Two novel species in the genus Flavivirga.</title>
        <authorList>
            <person name="Kwon K."/>
        </authorList>
    </citation>
    <scope>NUCLEOTIDE SEQUENCE</scope>
    <source>
        <strain evidence="11">KACC 14158</strain>
    </source>
</reference>
<keyword evidence="8" id="KW-0520">NAD</keyword>
<evidence type="ECO:0000256" key="5">
    <source>
        <dbReference type="ARBA" id="ARBA00022723"/>
    </source>
</evidence>
<evidence type="ECO:0000313" key="11">
    <source>
        <dbReference type="EMBL" id="MDO5972668.1"/>
    </source>
</evidence>
<protein>
    <recommendedName>
        <fullName evidence="4">NAD(+) diphosphatase</fullName>
        <ecNumber evidence="4">3.6.1.22</ecNumber>
    </recommendedName>
</protein>
<accession>A0ABT8WHY9</accession>